<name>A0A2P2R516_RHIMU</name>
<organism evidence="1">
    <name type="scientific">Rhizophora mucronata</name>
    <name type="common">Asiatic mangrove</name>
    <dbReference type="NCBI Taxonomy" id="61149"/>
    <lineage>
        <taxon>Eukaryota</taxon>
        <taxon>Viridiplantae</taxon>
        <taxon>Streptophyta</taxon>
        <taxon>Embryophyta</taxon>
        <taxon>Tracheophyta</taxon>
        <taxon>Spermatophyta</taxon>
        <taxon>Magnoliopsida</taxon>
        <taxon>eudicotyledons</taxon>
        <taxon>Gunneridae</taxon>
        <taxon>Pentapetalae</taxon>
        <taxon>rosids</taxon>
        <taxon>fabids</taxon>
        <taxon>Malpighiales</taxon>
        <taxon>Rhizophoraceae</taxon>
        <taxon>Rhizophora</taxon>
    </lineage>
</organism>
<dbReference type="AlphaFoldDB" id="A0A2P2R516"/>
<evidence type="ECO:0000313" key="1">
    <source>
        <dbReference type="EMBL" id="MBX74288.1"/>
    </source>
</evidence>
<protein>
    <submittedName>
        <fullName evidence="1">Uncharacterized protein</fullName>
    </submittedName>
</protein>
<sequence>MNHLPLAQMSCHSLELQRFSNCLVNRSLYAMCQLI</sequence>
<proteinExistence type="predicted"/>
<reference evidence="1" key="1">
    <citation type="submission" date="2018-02" db="EMBL/GenBank/DDBJ databases">
        <title>Rhizophora mucronata_Transcriptome.</title>
        <authorList>
            <person name="Meera S.P."/>
            <person name="Sreeshan A."/>
            <person name="Augustine A."/>
        </authorList>
    </citation>
    <scope>NUCLEOTIDE SEQUENCE</scope>
    <source>
        <tissue evidence="1">Leaf</tissue>
    </source>
</reference>
<dbReference type="EMBL" id="GGEC01093804">
    <property type="protein sequence ID" value="MBX74288.1"/>
    <property type="molecule type" value="Transcribed_RNA"/>
</dbReference>
<accession>A0A2P2R516</accession>